<dbReference type="STRING" id="623281.SAMN05421747_11152"/>
<feature type="transmembrane region" description="Helical" evidence="5">
    <location>
        <begin position="185"/>
        <end position="209"/>
    </location>
</feature>
<dbReference type="InterPro" id="IPR013740">
    <property type="entry name" value="Redoxin"/>
</dbReference>
<evidence type="ECO:0000256" key="1">
    <source>
        <dbReference type="ARBA" id="ARBA00004196"/>
    </source>
</evidence>
<comment type="subcellular location">
    <subcellularLocation>
        <location evidence="1">Cell envelope</location>
    </subcellularLocation>
</comment>
<proteinExistence type="predicted"/>
<feature type="domain" description="Thioredoxin" evidence="6">
    <location>
        <begin position="594"/>
        <end position="733"/>
    </location>
</feature>
<dbReference type="OrthoDB" id="1095575at2"/>
<keyword evidence="5" id="KW-0812">Transmembrane</keyword>
<organism evidence="7 8">
    <name type="scientific">Parapedobacter composti</name>
    <dbReference type="NCBI Taxonomy" id="623281"/>
    <lineage>
        <taxon>Bacteria</taxon>
        <taxon>Pseudomonadati</taxon>
        <taxon>Bacteroidota</taxon>
        <taxon>Sphingobacteriia</taxon>
        <taxon>Sphingobacteriales</taxon>
        <taxon>Sphingobacteriaceae</taxon>
        <taxon>Parapedobacter</taxon>
    </lineage>
</organism>
<evidence type="ECO:0000256" key="5">
    <source>
        <dbReference type="SAM" id="Phobius"/>
    </source>
</evidence>
<dbReference type="GO" id="GO:0030313">
    <property type="term" value="C:cell envelope"/>
    <property type="evidence" value="ECO:0007669"/>
    <property type="project" value="UniProtKB-SubCell"/>
</dbReference>
<dbReference type="PROSITE" id="PS51352">
    <property type="entry name" value="THIOREDOXIN_2"/>
    <property type="match status" value="1"/>
</dbReference>
<keyword evidence="5" id="KW-0472">Membrane</keyword>
<dbReference type="Gene3D" id="3.40.30.10">
    <property type="entry name" value="Glutaredoxin"/>
    <property type="match status" value="1"/>
</dbReference>
<feature type="transmembrane region" description="Helical" evidence="5">
    <location>
        <begin position="157"/>
        <end position="178"/>
    </location>
</feature>
<dbReference type="GO" id="GO:0016491">
    <property type="term" value="F:oxidoreductase activity"/>
    <property type="evidence" value="ECO:0007669"/>
    <property type="project" value="InterPro"/>
</dbReference>
<evidence type="ECO:0000256" key="4">
    <source>
        <dbReference type="ARBA" id="ARBA00023284"/>
    </source>
</evidence>
<evidence type="ECO:0000313" key="8">
    <source>
        <dbReference type="Proteomes" id="UP000199577"/>
    </source>
</evidence>
<reference evidence="7 8" key="1">
    <citation type="submission" date="2016-10" db="EMBL/GenBank/DDBJ databases">
        <authorList>
            <person name="de Groot N.N."/>
        </authorList>
    </citation>
    <scope>NUCLEOTIDE SEQUENCE [LARGE SCALE GENOMIC DNA]</scope>
    <source>
        <strain evidence="7 8">DSM 22900</strain>
    </source>
</reference>
<dbReference type="AlphaFoldDB" id="A0A1I1J8F9"/>
<keyword evidence="2" id="KW-0201">Cytochrome c-type biogenesis</keyword>
<keyword evidence="3" id="KW-1015">Disulfide bond</keyword>
<dbReference type="InterPro" id="IPR013766">
    <property type="entry name" value="Thioredoxin_domain"/>
</dbReference>
<feature type="transmembrane region" description="Helical" evidence="5">
    <location>
        <begin position="21"/>
        <end position="45"/>
    </location>
</feature>
<feature type="transmembrane region" description="Helical" evidence="5">
    <location>
        <begin position="65"/>
        <end position="85"/>
    </location>
</feature>
<dbReference type="EMBL" id="FOLL01000011">
    <property type="protein sequence ID" value="SFC44401.1"/>
    <property type="molecule type" value="Genomic_DNA"/>
</dbReference>
<dbReference type="CDD" id="cd02966">
    <property type="entry name" value="TlpA_like_family"/>
    <property type="match status" value="1"/>
</dbReference>
<dbReference type="PANTHER" id="PTHR42852:SF6">
    <property type="entry name" value="THIOL:DISULFIDE INTERCHANGE PROTEIN DSBE"/>
    <property type="match status" value="1"/>
</dbReference>
<keyword evidence="5" id="KW-1133">Transmembrane helix</keyword>
<feature type="transmembrane region" description="Helical" evidence="5">
    <location>
        <begin position="271"/>
        <end position="289"/>
    </location>
</feature>
<dbReference type="Pfam" id="PF08534">
    <property type="entry name" value="Redoxin"/>
    <property type="match status" value="1"/>
</dbReference>
<evidence type="ECO:0000256" key="2">
    <source>
        <dbReference type="ARBA" id="ARBA00022748"/>
    </source>
</evidence>
<accession>A0A1I1J8F9</accession>
<keyword evidence="8" id="KW-1185">Reference proteome</keyword>
<gene>
    <name evidence="7" type="ORF">SAMN05421747_11152</name>
</gene>
<evidence type="ECO:0000256" key="3">
    <source>
        <dbReference type="ARBA" id="ARBA00023157"/>
    </source>
</evidence>
<evidence type="ECO:0000259" key="6">
    <source>
        <dbReference type="PROSITE" id="PS51352"/>
    </source>
</evidence>
<dbReference type="RefSeq" id="WP_090973889.1">
    <property type="nucleotide sequence ID" value="NZ_FOLL01000011.1"/>
</dbReference>
<feature type="transmembrane region" description="Helical" evidence="5">
    <location>
        <begin position="229"/>
        <end position="250"/>
    </location>
</feature>
<dbReference type="InterPro" id="IPR050553">
    <property type="entry name" value="Thioredoxin_ResA/DsbE_sf"/>
</dbReference>
<name>A0A1I1J8F9_9SPHI</name>
<keyword evidence="4" id="KW-0676">Redox-active center</keyword>
<dbReference type="CDD" id="cd21809">
    <property type="entry name" value="ABC-2_lan_permease-like"/>
    <property type="match status" value="1"/>
</dbReference>
<feature type="transmembrane region" description="Helical" evidence="5">
    <location>
        <begin position="106"/>
        <end position="137"/>
    </location>
</feature>
<evidence type="ECO:0000313" key="7">
    <source>
        <dbReference type="EMBL" id="SFC44401.1"/>
    </source>
</evidence>
<dbReference type="PANTHER" id="PTHR42852">
    <property type="entry name" value="THIOL:DISULFIDE INTERCHANGE PROTEIN DSBE"/>
    <property type="match status" value="1"/>
</dbReference>
<dbReference type="Pfam" id="PF12730">
    <property type="entry name" value="ABC2_membrane_4"/>
    <property type="match status" value="1"/>
</dbReference>
<dbReference type="SUPFAM" id="SSF52833">
    <property type="entry name" value="Thioredoxin-like"/>
    <property type="match status" value="1"/>
</dbReference>
<sequence length="736" mass="83782">MAMVNDFLTALRAEHIKKRGTGIYMLSAAIGVLFPAVLCVFGIVRNTQFNEPFAFSYYLKYIQDAALPFTNFFFPLLIIVISSRVTQLDHRNGGWQLMDTQPLGKFALYFAKFSVVLISAVIAILSLVAGGMFFGWLLTNFIEVPGHAQLHVPWKELLQWGSRLFVACLYLAALQYMIAVLIPSFIWSILIGFGLLLTGLFAKPYGYVFDWYPFHIVSRITDFKAGSDLGYWFVYTEYVSVAAALILLYLGFQWYKHKTWRRAFLATPAKALALGVVLALGAVWLFALLRPKQGDEHPRTVLAGELDAGLPVSHVYLINPTLQDTLAIIPMQGNRFHQVLEGELVADHYQVAFDRFYQTSVYFGTRDSVYIAGVANADASKFAVRGTRLADNQAGSVKASWNRIRYYLEQNMFLDDPLHFARELHADWKKTQRESRLFKTVDNYTPKADFNKRSEKLIAVNYLSLWTGFVRKRMAVFPDQPTVPPSAIEDIQRHVSLADEALLSDESYREYVTDQFILADTVDIPLPEKALAGITGLPSGRFRDKLLYWQLSRSLKEATDSAERTALMDRFTAFFDDSVYRRRAAFVYHQWQRVGKGRPAMHFEATDLSGNRVALADLHGKLVAIDVWASWCGPCKRQSPYFERLALKYRDEAIYFIALGVDRDKSKWEIDAKGKSKSVLQWYAADMEKFGLEYNLATIPRFMLLDRAGRFIAAEMPMPSENAFELIVRKELGLPD</sequence>
<dbReference type="Proteomes" id="UP000199577">
    <property type="component" value="Unassembled WGS sequence"/>
</dbReference>
<dbReference type="GO" id="GO:0017004">
    <property type="term" value="P:cytochrome complex assembly"/>
    <property type="evidence" value="ECO:0007669"/>
    <property type="project" value="UniProtKB-KW"/>
</dbReference>
<protein>
    <recommendedName>
        <fullName evidence="6">Thioredoxin domain-containing protein</fullName>
    </recommendedName>
</protein>
<dbReference type="InterPro" id="IPR036249">
    <property type="entry name" value="Thioredoxin-like_sf"/>
</dbReference>